<accession>A0A9D1S2P3</accession>
<dbReference type="AlphaFoldDB" id="A0A9D1S2P3"/>
<dbReference type="GO" id="GO:0032259">
    <property type="term" value="P:methylation"/>
    <property type="evidence" value="ECO:0007669"/>
    <property type="project" value="UniProtKB-KW"/>
</dbReference>
<gene>
    <name evidence="3" type="ORF">IAC52_02380</name>
</gene>
<dbReference type="SUPFAM" id="SSF53335">
    <property type="entry name" value="S-adenosyl-L-methionine-dependent methyltransferases"/>
    <property type="match status" value="1"/>
</dbReference>
<proteinExistence type="predicted"/>
<reference evidence="3" key="1">
    <citation type="submission" date="2020-10" db="EMBL/GenBank/DDBJ databases">
        <authorList>
            <person name="Gilroy R."/>
        </authorList>
    </citation>
    <scope>NUCLEOTIDE SEQUENCE</scope>
    <source>
        <strain evidence="3">ChiGjej1B1-22543</strain>
    </source>
</reference>
<evidence type="ECO:0000256" key="1">
    <source>
        <dbReference type="ARBA" id="ARBA00022679"/>
    </source>
</evidence>
<keyword evidence="1" id="KW-0808">Transferase</keyword>
<evidence type="ECO:0000259" key="2">
    <source>
        <dbReference type="Pfam" id="PF13649"/>
    </source>
</evidence>
<protein>
    <submittedName>
        <fullName evidence="3">Class I SAM-dependent methyltransferase</fullName>
    </submittedName>
</protein>
<dbReference type="PANTHER" id="PTHR43861">
    <property type="entry name" value="TRANS-ACONITATE 2-METHYLTRANSFERASE-RELATED"/>
    <property type="match status" value="1"/>
</dbReference>
<name>A0A9D1S2P3_9FIRM</name>
<dbReference type="EMBL" id="DVMV01000015">
    <property type="protein sequence ID" value="HIU45125.1"/>
    <property type="molecule type" value="Genomic_DNA"/>
</dbReference>
<feature type="domain" description="Methyltransferase" evidence="2">
    <location>
        <begin position="45"/>
        <end position="133"/>
    </location>
</feature>
<dbReference type="GO" id="GO:0008168">
    <property type="term" value="F:methyltransferase activity"/>
    <property type="evidence" value="ECO:0007669"/>
    <property type="project" value="UniProtKB-KW"/>
</dbReference>
<dbReference type="InterPro" id="IPR029063">
    <property type="entry name" value="SAM-dependent_MTases_sf"/>
</dbReference>
<keyword evidence="3" id="KW-0489">Methyltransferase</keyword>
<reference evidence="3" key="2">
    <citation type="journal article" date="2021" name="PeerJ">
        <title>Extensive microbial diversity within the chicken gut microbiome revealed by metagenomics and culture.</title>
        <authorList>
            <person name="Gilroy R."/>
            <person name="Ravi A."/>
            <person name="Getino M."/>
            <person name="Pursley I."/>
            <person name="Horton D.L."/>
            <person name="Alikhan N.F."/>
            <person name="Baker D."/>
            <person name="Gharbi K."/>
            <person name="Hall N."/>
            <person name="Watson M."/>
            <person name="Adriaenssens E.M."/>
            <person name="Foster-Nyarko E."/>
            <person name="Jarju S."/>
            <person name="Secka A."/>
            <person name="Antonio M."/>
            <person name="Oren A."/>
            <person name="Chaudhuri R.R."/>
            <person name="La Ragione R."/>
            <person name="Hildebrand F."/>
            <person name="Pallen M.J."/>
        </authorList>
    </citation>
    <scope>NUCLEOTIDE SEQUENCE</scope>
    <source>
        <strain evidence="3">ChiGjej1B1-22543</strain>
    </source>
</reference>
<dbReference type="Pfam" id="PF13649">
    <property type="entry name" value="Methyltransf_25"/>
    <property type="match status" value="1"/>
</dbReference>
<organism evidence="3 4">
    <name type="scientific">Candidatus Alloenteromonas pullicola</name>
    <dbReference type="NCBI Taxonomy" id="2840784"/>
    <lineage>
        <taxon>Bacteria</taxon>
        <taxon>Bacillati</taxon>
        <taxon>Bacillota</taxon>
        <taxon>Bacillota incertae sedis</taxon>
        <taxon>Candidatus Alloenteromonas</taxon>
    </lineage>
</organism>
<dbReference type="InterPro" id="IPR041698">
    <property type="entry name" value="Methyltransf_25"/>
</dbReference>
<dbReference type="CDD" id="cd02440">
    <property type="entry name" value="AdoMet_MTases"/>
    <property type="match status" value="1"/>
</dbReference>
<dbReference type="Proteomes" id="UP000824070">
    <property type="component" value="Unassembled WGS sequence"/>
</dbReference>
<evidence type="ECO:0000313" key="3">
    <source>
        <dbReference type="EMBL" id="HIU45125.1"/>
    </source>
</evidence>
<comment type="caution">
    <text evidence="3">The sequence shown here is derived from an EMBL/GenBank/DDBJ whole genome shotgun (WGS) entry which is preliminary data.</text>
</comment>
<dbReference type="Gene3D" id="3.40.50.150">
    <property type="entry name" value="Vaccinia Virus protein VP39"/>
    <property type="match status" value="1"/>
</dbReference>
<evidence type="ECO:0000313" key="4">
    <source>
        <dbReference type="Proteomes" id="UP000824070"/>
    </source>
</evidence>
<sequence>MNASPESMAKLFDKLAKGWDEAEEIPSSHVREILTSLPIGNGDGVLDIGCGTGVAVPYIYGMCKRPIKAIDISPNMIELARKKFSPAMADFEVCDFYAHEGKYDFILCYNAYPHFMEVDRFISKVRDLLNEGGHLAIVHSIGREQVFACHKNMSSYSRQLPPAREEAAKYLQYFRVVETVDSKDEYMILAKRKK</sequence>